<name>A0AAN9AWL9_9CAEN</name>
<evidence type="ECO:0000256" key="3">
    <source>
        <dbReference type="ARBA" id="ARBA00022989"/>
    </source>
</evidence>
<keyword evidence="3 5" id="KW-1133">Transmembrane helix</keyword>
<dbReference type="InterPro" id="IPR038050">
    <property type="entry name" value="Neuro_actylchol_rec"/>
</dbReference>
<evidence type="ECO:0000259" key="6">
    <source>
        <dbReference type="Pfam" id="PF02931"/>
    </source>
</evidence>
<dbReference type="SUPFAM" id="SSF63712">
    <property type="entry name" value="Nicotinic receptor ligand binding domain-like"/>
    <property type="match status" value="1"/>
</dbReference>
<evidence type="ECO:0000313" key="8">
    <source>
        <dbReference type="Proteomes" id="UP001374579"/>
    </source>
</evidence>
<proteinExistence type="predicted"/>
<evidence type="ECO:0000256" key="5">
    <source>
        <dbReference type="SAM" id="Phobius"/>
    </source>
</evidence>
<dbReference type="PANTHER" id="PTHR18945">
    <property type="entry name" value="NEUROTRANSMITTER GATED ION CHANNEL"/>
    <property type="match status" value="1"/>
</dbReference>
<dbReference type="InterPro" id="IPR036719">
    <property type="entry name" value="Neuro-gated_channel_TM_sf"/>
</dbReference>
<dbReference type="InterPro" id="IPR006202">
    <property type="entry name" value="Neur_chan_lig-bd"/>
</dbReference>
<dbReference type="CDD" id="cd19051">
    <property type="entry name" value="LGIC_TM_cation"/>
    <property type="match status" value="1"/>
</dbReference>
<comment type="subcellular location">
    <subcellularLocation>
        <location evidence="1">Membrane</location>
        <topology evidence="1">Multi-pass membrane protein</topology>
    </subcellularLocation>
</comment>
<accession>A0AAN9AWL9</accession>
<dbReference type="GO" id="GO:0016020">
    <property type="term" value="C:membrane"/>
    <property type="evidence" value="ECO:0007669"/>
    <property type="project" value="UniProtKB-SubCell"/>
</dbReference>
<evidence type="ECO:0000256" key="1">
    <source>
        <dbReference type="ARBA" id="ARBA00004141"/>
    </source>
</evidence>
<dbReference type="InterPro" id="IPR036734">
    <property type="entry name" value="Neur_chan_lig-bd_sf"/>
</dbReference>
<evidence type="ECO:0000256" key="2">
    <source>
        <dbReference type="ARBA" id="ARBA00022692"/>
    </source>
</evidence>
<reference evidence="7 8" key="1">
    <citation type="submission" date="2024-02" db="EMBL/GenBank/DDBJ databases">
        <title>Chromosome-scale genome assembly of the rough periwinkle Littorina saxatilis.</title>
        <authorList>
            <person name="De Jode A."/>
            <person name="Faria R."/>
            <person name="Formenti G."/>
            <person name="Sims Y."/>
            <person name="Smith T.P."/>
            <person name="Tracey A."/>
            <person name="Wood J.M.D."/>
            <person name="Zagrodzka Z.B."/>
            <person name="Johannesson K."/>
            <person name="Butlin R.K."/>
            <person name="Leder E.H."/>
        </authorList>
    </citation>
    <scope>NUCLEOTIDE SEQUENCE [LARGE SCALE GENOMIC DNA]</scope>
    <source>
        <strain evidence="7">Snail1</strain>
        <tissue evidence="7">Muscle</tissue>
    </source>
</reference>
<dbReference type="EMBL" id="JBAMIC010000018">
    <property type="protein sequence ID" value="KAK7094646.1"/>
    <property type="molecule type" value="Genomic_DNA"/>
</dbReference>
<dbReference type="Gene3D" id="2.70.170.10">
    <property type="entry name" value="Neurotransmitter-gated ion-channel ligand-binding domain"/>
    <property type="match status" value="1"/>
</dbReference>
<feature type="domain" description="Neurotransmitter-gated ion-channel ligand-binding" evidence="6">
    <location>
        <begin position="1"/>
        <end position="76"/>
    </location>
</feature>
<dbReference type="SUPFAM" id="SSF90112">
    <property type="entry name" value="Neurotransmitter-gated ion-channel transmembrane pore"/>
    <property type="match status" value="1"/>
</dbReference>
<keyword evidence="8" id="KW-1185">Reference proteome</keyword>
<feature type="transmembrane region" description="Helical" evidence="5">
    <location>
        <begin position="84"/>
        <end position="103"/>
    </location>
</feature>
<evidence type="ECO:0000256" key="4">
    <source>
        <dbReference type="ARBA" id="ARBA00023136"/>
    </source>
</evidence>
<dbReference type="InterPro" id="IPR006201">
    <property type="entry name" value="Neur_channel"/>
</dbReference>
<dbReference type="AlphaFoldDB" id="A0AAN9AWL9"/>
<dbReference type="Proteomes" id="UP001374579">
    <property type="component" value="Unassembled WGS sequence"/>
</dbReference>
<organism evidence="7 8">
    <name type="scientific">Littorina saxatilis</name>
    <dbReference type="NCBI Taxonomy" id="31220"/>
    <lineage>
        <taxon>Eukaryota</taxon>
        <taxon>Metazoa</taxon>
        <taxon>Spiralia</taxon>
        <taxon>Lophotrochozoa</taxon>
        <taxon>Mollusca</taxon>
        <taxon>Gastropoda</taxon>
        <taxon>Caenogastropoda</taxon>
        <taxon>Littorinimorpha</taxon>
        <taxon>Littorinoidea</taxon>
        <taxon>Littorinidae</taxon>
        <taxon>Littorina</taxon>
    </lineage>
</organism>
<dbReference type="GO" id="GO:0005230">
    <property type="term" value="F:extracellular ligand-gated monoatomic ion channel activity"/>
    <property type="evidence" value="ECO:0007669"/>
    <property type="project" value="InterPro"/>
</dbReference>
<keyword evidence="4 5" id="KW-0472">Membrane</keyword>
<sequence length="118" mass="13526">MKIANFPFEMQTCTIIVTGWGLASIEMNLTPGPMIFEYYSANGEWDLQSYYTSNGSFSDGAKSFTRLFMHFKFRRKWQFYGQNLLVPIVLTSLLMCFVFMVPLESGEKIGYALTVLLS</sequence>
<comment type="caution">
    <text evidence="7">The sequence shown here is derived from an EMBL/GenBank/DDBJ whole genome shotgun (WGS) entry which is preliminary data.</text>
</comment>
<evidence type="ECO:0000313" key="7">
    <source>
        <dbReference type="EMBL" id="KAK7094646.1"/>
    </source>
</evidence>
<keyword evidence="2 5" id="KW-0812">Transmembrane</keyword>
<dbReference type="Pfam" id="PF02931">
    <property type="entry name" value="Neur_chan_LBD"/>
    <property type="match status" value="1"/>
</dbReference>
<dbReference type="GO" id="GO:0004888">
    <property type="term" value="F:transmembrane signaling receptor activity"/>
    <property type="evidence" value="ECO:0007669"/>
    <property type="project" value="InterPro"/>
</dbReference>
<protein>
    <recommendedName>
        <fullName evidence="6">Neurotransmitter-gated ion-channel ligand-binding domain-containing protein</fullName>
    </recommendedName>
</protein>
<gene>
    <name evidence="7" type="ORF">V1264_006172</name>
</gene>
<dbReference type="Gene3D" id="1.20.58.390">
    <property type="entry name" value="Neurotransmitter-gated ion-channel transmembrane domain"/>
    <property type="match status" value="1"/>
</dbReference>